<dbReference type="AlphaFoldDB" id="A0A8H6BGH7"/>
<feature type="compositionally biased region" description="Basic and acidic residues" evidence="10">
    <location>
        <begin position="855"/>
        <end position="867"/>
    </location>
</feature>
<dbReference type="InterPro" id="IPR018494">
    <property type="entry name" value="Oxysterol-bd_CS"/>
</dbReference>
<keyword evidence="4" id="KW-0677">Repeat</keyword>
<dbReference type="PANTHER" id="PTHR10972:SF205">
    <property type="entry name" value="OXYSTEROL-BINDING PROTEIN 1"/>
    <property type="match status" value="1"/>
</dbReference>
<dbReference type="GO" id="GO:0005829">
    <property type="term" value="C:cytosol"/>
    <property type="evidence" value="ECO:0007669"/>
    <property type="project" value="TreeGrafter"/>
</dbReference>
<dbReference type="SUPFAM" id="SSF144000">
    <property type="entry name" value="Oxysterol-binding protein-like"/>
    <property type="match status" value="1"/>
</dbReference>
<dbReference type="SUPFAM" id="SSF48403">
    <property type="entry name" value="Ankyrin repeat"/>
    <property type="match status" value="1"/>
</dbReference>
<dbReference type="PANTHER" id="PTHR10972">
    <property type="entry name" value="OXYSTEROL-BINDING PROTEIN-RELATED"/>
    <property type="match status" value="1"/>
</dbReference>
<gene>
    <name evidence="12" type="ORF">HII12_002615</name>
</gene>
<evidence type="ECO:0000256" key="5">
    <source>
        <dbReference type="ARBA" id="ARBA00023043"/>
    </source>
</evidence>
<feature type="domain" description="PH" evidence="11">
    <location>
        <begin position="373"/>
        <end position="475"/>
    </location>
</feature>
<keyword evidence="5 8" id="KW-0040">ANK repeat</keyword>
<dbReference type="Pfam" id="PF12796">
    <property type="entry name" value="Ank_2"/>
    <property type="match status" value="1"/>
</dbReference>
<evidence type="ECO:0000256" key="3">
    <source>
        <dbReference type="ARBA" id="ARBA00022553"/>
    </source>
</evidence>
<evidence type="ECO:0000313" key="13">
    <source>
        <dbReference type="Proteomes" id="UP000568158"/>
    </source>
</evidence>
<dbReference type="PROSITE" id="PS50297">
    <property type="entry name" value="ANK_REP_REGION"/>
    <property type="match status" value="1"/>
</dbReference>
<evidence type="ECO:0000256" key="8">
    <source>
        <dbReference type="PROSITE-ProRule" id="PRU00023"/>
    </source>
</evidence>
<dbReference type="InterPro" id="IPR037239">
    <property type="entry name" value="OSBP_sf"/>
</dbReference>
<dbReference type="Gene3D" id="1.25.40.20">
    <property type="entry name" value="Ankyrin repeat-containing domain"/>
    <property type="match status" value="2"/>
</dbReference>
<evidence type="ECO:0000256" key="10">
    <source>
        <dbReference type="SAM" id="MobiDB-lite"/>
    </source>
</evidence>
<feature type="repeat" description="ANK" evidence="8">
    <location>
        <begin position="144"/>
        <end position="166"/>
    </location>
</feature>
<feature type="compositionally biased region" description="Low complexity" evidence="10">
    <location>
        <begin position="628"/>
        <end position="639"/>
    </location>
</feature>
<feature type="compositionally biased region" description="Basic and acidic residues" evidence="10">
    <location>
        <begin position="31"/>
        <end position="48"/>
    </location>
</feature>
<dbReference type="InterPro" id="IPR011993">
    <property type="entry name" value="PH-like_dom_sf"/>
</dbReference>
<feature type="compositionally biased region" description="Basic and acidic residues" evidence="10">
    <location>
        <begin position="510"/>
        <end position="523"/>
    </location>
</feature>
<protein>
    <recommendedName>
        <fullName evidence="11">PH domain-containing protein</fullName>
    </recommendedName>
</protein>
<dbReference type="EMBL" id="JABCYN010000025">
    <property type="protein sequence ID" value="KAF6011022.1"/>
    <property type="molecule type" value="Genomic_DNA"/>
</dbReference>
<feature type="compositionally biased region" description="Low complexity" evidence="10">
    <location>
        <begin position="563"/>
        <end position="575"/>
    </location>
</feature>
<dbReference type="SMART" id="SM00248">
    <property type="entry name" value="ANK"/>
    <property type="match status" value="3"/>
</dbReference>
<keyword evidence="6" id="KW-0445">Lipid transport</keyword>
<evidence type="ECO:0000256" key="6">
    <source>
        <dbReference type="ARBA" id="ARBA00023055"/>
    </source>
</evidence>
<dbReference type="InterPro" id="IPR002110">
    <property type="entry name" value="Ankyrin_rpt"/>
</dbReference>
<keyword evidence="2" id="KW-0813">Transport</keyword>
<feature type="compositionally biased region" description="Polar residues" evidence="10">
    <location>
        <begin position="880"/>
        <end position="890"/>
    </location>
</feature>
<reference evidence="12 13" key="1">
    <citation type="journal article" date="2020" name="Appl. Microbiol. Biotechnol.">
        <title>Targeted gene deletion in Brettanomyces bruxellensis with an expression-free CRISPR-Cas9 system.</title>
        <authorList>
            <person name="Varela C."/>
            <person name="Bartel C."/>
            <person name="Onetto C."/>
            <person name="Borneman A."/>
        </authorList>
    </citation>
    <scope>NUCLEOTIDE SEQUENCE [LARGE SCALE GENOMIC DNA]</scope>
    <source>
        <strain evidence="12 13">AWRI1613</strain>
    </source>
</reference>
<evidence type="ECO:0000256" key="7">
    <source>
        <dbReference type="ARBA" id="ARBA00023121"/>
    </source>
</evidence>
<evidence type="ECO:0000259" key="11">
    <source>
        <dbReference type="PROSITE" id="PS50003"/>
    </source>
</evidence>
<dbReference type="GO" id="GO:0005635">
    <property type="term" value="C:nuclear envelope"/>
    <property type="evidence" value="ECO:0007669"/>
    <property type="project" value="TreeGrafter"/>
</dbReference>
<feature type="compositionally biased region" description="Acidic residues" evidence="10">
    <location>
        <begin position="825"/>
        <end position="854"/>
    </location>
</feature>
<evidence type="ECO:0000256" key="2">
    <source>
        <dbReference type="ARBA" id="ARBA00022448"/>
    </source>
</evidence>
<dbReference type="PROSITE" id="PS01013">
    <property type="entry name" value="OSBP"/>
    <property type="match status" value="1"/>
</dbReference>
<dbReference type="PROSITE" id="PS50088">
    <property type="entry name" value="ANK_REPEAT"/>
    <property type="match status" value="1"/>
</dbReference>
<feature type="region of interest" description="Disordered" evidence="10">
    <location>
        <begin position="784"/>
        <end position="916"/>
    </location>
</feature>
<evidence type="ECO:0000256" key="1">
    <source>
        <dbReference type="ARBA" id="ARBA00008842"/>
    </source>
</evidence>
<dbReference type="SMART" id="SM00233">
    <property type="entry name" value="PH"/>
    <property type="match status" value="1"/>
</dbReference>
<dbReference type="GO" id="GO:0030011">
    <property type="term" value="P:maintenance of cell polarity"/>
    <property type="evidence" value="ECO:0007669"/>
    <property type="project" value="TreeGrafter"/>
</dbReference>
<dbReference type="Pfam" id="PF00169">
    <property type="entry name" value="PH"/>
    <property type="match status" value="1"/>
</dbReference>
<sequence>MSQSVRASEKSDLVIGEPDTSKMKANQAESQKQKQKEADKSNIDDLKETKTAKQKAAVAETAKQRAAVSVPLIKLKLLDCIRSGDTRRLDKLIGQIVASKKEGLLQLQRELLHFSVQVGSLAIVKHVVEKNLVDDINYQDPSENGNTPLHLAAITSRNDVVEYLMELPSINDCIVNNDLKQPIECTSDMDTVQLMSDLRTKYVEAQASGLRKGFETRQFDTLTKIMSSPRARELLDINGTDPVSGETVLLEFVRKEDVPMVRFILSHGGDPFKRSVSGKLPVDVARSPEMRRVIKEACDRQSVLDYTSVPMVAAPPEVAGGAEDGAGENNAGNAGGSVRNSVESGAGSLRKGPGSNSESSSMPEAARKPVLAAPTFKGFLKKWTNFAGGYKLRWFVLAADGTLSYYKSPTDMENSCRGMIHLAHAHVRMDSSEKCRFEILVTTSRAGGSPVRWHLKANHQIESSRWVWTLQNAIRYARDRQKGRGQQELQRQQSPRRHKDLQLPLPHTESTPDLHRSSSDSRVARKKHVAAKIPVTASSAELSNPAGPKQIHPHHERTQSRESVASSSSHASVASSVARGARMLYRRPIHKLGKLGKLGRRSRDALSRSSRGSAAEFIADGDLDESIDSSASSDSASSSPEQENIDGEVDKLLENLVVKKQRPNDHELIIVRNQIRIELESFKEFLDEAVKDPGMSREEILAVCQRVLANLSQLSKNQDDMLDTRKITLERLFNRQHEISAIWENSVRQLELEIQDREKKICDLEDTIRKVRRSLRASVIISPEDSIPDSAEHNAPEMPKVTRKMSISSIQAPDSELTKFLEEKDSSEDEFFDAEEEEEQEKEEQEEKEQEEKEQEEKKQEEKKQEDENLEEEDNDAKSQHTLKQTTTSDLPEAVKQSPVQQKNESRVQHDSQKGQQIIPFHPLKVGSSFVVNGAELVNDAQKKRYEEFLRDATFKGYEDPIRTTLKKDDDRPKISLWGVLKSLIGKDMTRMTLPVTFNEPTSLLQRNIEIMEYSDVLDKAAASDDSCLRMVYVAGFAASEYVSTIGRIAKPFNPLLGETYEYARPDKGYRVLCEQVSHHPPISAIVAESPRWAYYGESNVKTRFYGRSFDIKHLGSWFCELYPDHGVVNKSTGKKEPMELYSWKKVNNSVVGIIIGHPTIDNYGEMVIRNHMTGDYMNFSFKRRGWRASTACEVKGDVYSADGTLRYQVGGFWDRKIYAKSASTQTAKKFLIFSANKRQEMLFHPHKLCCWTERSSASSSSCCCMY</sequence>
<feature type="region of interest" description="Disordered" evidence="10">
    <location>
        <begin position="625"/>
        <end position="646"/>
    </location>
</feature>
<keyword evidence="7" id="KW-0446">Lipid-binding</keyword>
<feature type="compositionally biased region" description="Basic and acidic residues" evidence="10">
    <location>
        <begin position="904"/>
        <end position="913"/>
    </location>
</feature>
<dbReference type="Gene3D" id="2.30.29.30">
    <property type="entry name" value="Pleckstrin-homology domain (PH domain)/Phosphotyrosine-binding domain (PTB)"/>
    <property type="match status" value="1"/>
</dbReference>
<accession>A0A8H6BGH7</accession>
<evidence type="ECO:0000256" key="9">
    <source>
        <dbReference type="RuleBase" id="RU003844"/>
    </source>
</evidence>
<comment type="similarity">
    <text evidence="1 9">Belongs to the OSBP family.</text>
</comment>
<dbReference type="SUPFAM" id="SSF50729">
    <property type="entry name" value="PH domain-like"/>
    <property type="match status" value="1"/>
</dbReference>
<dbReference type="FunFam" id="2.30.29.30:FF:000061">
    <property type="entry name" value="Oxysterol binding protein 1"/>
    <property type="match status" value="1"/>
</dbReference>
<comment type="caution">
    <text evidence="12">The sequence shown here is derived from an EMBL/GenBank/DDBJ whole genome shotgun (WGS) entry which is preliminary data.</text>
</comment>
<dbReference type="InterPro" id="IPR001849">
    <property type="entry name" value="PH_domain"/>
</dbReference>
<dbReference type="GO" id="GO:0034727">
    <property type="term" value="P:piecemeal microautophagy of the nucleus"/>
    <property type="evidence" value="ECO:0007669"/>
    <property type="project" value="TreeGrafter"/>
</dbReference>
<dbReference type="GO" id="GO:0006897">
    <property type="term" value="P:endocytosis"/>
    <property type="evidence" value="ECO:0007669"/>
    <property type="project" value="TreeGrafter"/>
</dbReference>
<dbReference type="Gene3D" id="2.40.160.120">
    <property type="match status" value="1"/>
</dbReference>
<dbReference type="GO" id="GO:0097038">
    <property type="term" value="C:perinuclear endoplasmic reticulum"/>
    <property type="evidence" value="ECO:0007669"/>
    <property type="project" value="TreeGrafter"/>
</dbReference>
<feature type="compositionally biased region" description="Low complexity" evidence="10">
    <location>
        <begin position="315"/>
        <end position="332"/>
    </location>
</feature>
<keyword evidence="3" id="KW-0597">Phosphoprotein</keyword>
<dbReference type="InterPro" id="IPR000648">
    <property type="entry name" value="Oxysterol-bd"/>
</dbReference>
<feature type="region of interest" description="Disordered" evidence="10">
    <location>
        <begin position="1"/>
        <end position="48"/>
    </location>
</feature>
<dbReference type="GO" id="GO:0005886">
    <property type="term" value="C:plasma membrane"/>
    <property type="evidence" value="ECO:0007669"/>
    <property type="project" value="TreeGrafter"/>
</dbReference>
<dbReference type="Pfam" id="PF01237">
    <property type="entry name" value="Oxysterol_BP"/>
    <property type="match status" value="1"/>
</dbReference>
<dbReference type="GO" id="GO:0032934">
    <property type="term" value="F:sterol binding"/>
    <property type="evidence" value="ECO:0007669"/>
    <property type="project" value="TreeGrafter"/>
</dbReference>
<dbReference type="GO" id="GO:0120009">
    <property type="term" value="P:intermembrane lipid transfer"/>
    <property type="evidence" value="ECO:0007669"/>
    <property type="project" value="UniProtKB-ARBA"/>
</dbReference>
<feature type="region of interest" description="Disordered" evidence="10">
    <location>
        <begin position="478"/>
        <end position="575"/>
    </location>
</feature>
<evidence type="ECO:0000256" key="4">
    <source>
        <dbReference type="ARBA" id="ARBA00022737"/>
    </source>
</evidence>
<name>A0A8H6BGH7_DEKBR</name>
<feature type="region of interest" description="Disordered" evidence="10">
    <location>
        <begin position="315"/>
        <end position="366"/>
    </location>
</feature>
<dbReference type="Proteomes" id="UP000568158">
    <property type="component" value="Unassembled WGS sequence"/>
</dbReference>
<organism evidence="12 13">
    <name type="scientific">Dekkera bruxellensis</name>
    <name type="common">Brettanomyces custersii</name>
    <dbReference type="NCBI Taxonomy" id="5007"/>
    <lineage>
        <taxon>Eukaryota</taxon>
        <taxon>Fungi</taxon>
        <taxon>Dikarya</taxon>
        <taxon>Ascomycota</taxon>
        <taxon>Saccharomycotina</taxon>
        <taxon>Pichiomycetes</taxon>
        <taxon>Pichiales</taxon>
        <taxon>Pichiaceae</taxon>
        <taxon>Brettanomyces</taxon>
    </lineage>
</organism>
<dbReference type="PROSITE" id="PS50003">
    <property type="entry name" value="PH_DOMAIN"/>
    <property type="match status" value="1"/>
</dbReference>
<evidence type="ECO:0000313" key="12">
    <source>
        <dbReference type="EMBL" id="KAF6011022.1"/>
    </source>
</evidence>
<proteinExistence type="inferred from homology"/>
<dbReference type="InterPro" id="IPR036770">
    <property type="entry name" value="Ankyrin_rpt-contain_sf"/>
</dbReference>
<dbReference type="GO" id="GO:0006887">
    <property type="term" value="P:exocytosis"/>
    <property type="evidence" value="ECO:0007669"/>
    <property type="project" value="TreeGrafter"/>
</dbReference>
<dbReference type="FunFam" id="2.40.160.120:FF:000001">
    <property type="entry name" value="Oxysterol-binding protein"/>
    <property type="match status" value="1"/>
</dbReference>